<keyword evidence="1" id="KW-0472">Membrane</keyword>
<dbReference type="AlphaFoldDB" id="A0AAV9AHU1"/>
<name>A0AAV9AHU1_ACOGR</name>
<feature type="transmembrane region" description="Helical" evidence="1">
    <location>
        <begin position="12"/>
        <end position="38"/>
    </location>
</feature>
<dbReference type="EMBL" id="JAUJYN010000009">
    <property type="protein sequence ID" value="KAK1263895.1"/>
    <property type="molecule type" value="Genomic_DNA"/>
</dbReference>
<keyword evidence="3" id="KW-1185">Reference proteome</keyword>
<protein>
    <recommendedName>
        <fullName evidence="4">ATP synthase F0 subunit 8</fullName>
    </recommendedName>
</protein>
<organism evidence="2 3">
    <name type="scientific">Acorus gramineus</name>
    <name type="common">Dwarf sweet flag</name>
    <dbReference type="NCBI Taxonomy" id="55184"/>
    <lineage>
        <taxon>Eukaryota</taxon>
        <taxon>Viridiplantae</taxon>
        <taxon>Streptophyta</taxon>
        <taxon>Embryophyta</taxon>
        <taxon>Tracheophyta</taxon>
        <taxon>Spermatophyta</taxon>
        <taxon>Magnoliopsida</taxon>
        <taxon>Liliopsida</taxon>
        <taxon>Acoraceae</taxon>
        <taxon>Acorus</taxon>
    </lineage>
</organism>
<evidence type="ECO:0000313" key="3">
    <source>
        <dbReference type="Proteomes" id="UP001179952"/>
    </source>
</evidence>
<accession>A0AAV9AHU1</accession>
<proteinExistence type="predicted"/>
<evidence type="ECO:0000313" key="2">
    <source>
        <dbReference type="EMBL" id="KAK1263895.1"/>
    </source>
</evidence>
<dbReference type="Proteomes" id="UP001179952">
    <property type="component" value="Unassembled WGS sequence"/>
</dbReference>
<evidence type="ECO:0008006" key="4">
    <source>
        <dbReference type="Google" id="ProtNLM"/>
    </source>
</evidence>
<reference evidence="2" key="1">
    <citation type="journal article" date="2023" name="Nat. Commun.">
        <title>Diploid and tetraploid genomes of Acorus and the evolution of monocots.</title>
        <authorList>
            <person name="Ma L."/>
            <person name="Liu K.W."/>
            <person name="Li Z."/>
            <person name="Hsiao Y.Y."/>
            <person name="Qi Y."/>
            <person name="Fu T."/>
            <person name="Tang G.D."/>
            <person name="Zhang D."/>
            <person name="Sun W.H."/>
            <person name="Liu D.K."/>
            <person name="Li Y."/>
            <person name="Chen G.Z."/>
            <person name="Liu X.D."/>
            <person name="Liao X.Y."/>
            <person name="Jiang Y.T."/>
            <person name="Yu X."/>
            <person name="Hao Y."/>
            <person name="Huang J."/>
            <person name="Zhao X.W."/>
            <person name="Ke S."/>
            <person name="Chen Y.Y."/>
            <person name="Wu W.L."/>
            <person name="Hsu J.L."/>
            <person name="Lin Y.F."/>
            <person name="Huang M.D."/>
            <person name="Li C.Y."/>
            <person name="Huang L."/>
            <person name="Wang Z.W."/>
            <person name="Zhao X."/>
            <person name="Zhong W.Y."/>
            <person name="Peng D.H."/>
            <person name="Ahmad S."/>
            <person name="Lan S."/>
            <person name="Zhang J.S."/>
            <person name="Tsai W.C."/>
            <person name="Van de Peer Y."/>
            <person name="Liu Z.J."/>
        </authorList>
    </citation>
    <scope>NUCLEOTIDE SEQUENCE</scope>
    <source>
        <strain evidence="2">SCP</strain>
    </source>
</reference>
<evidence type="ECO:0000256" key="1">
    <source>
        <dbReference type="SAM" id="Phobius"/>
    </source>
</evidence>
<reference evidence="2" key="2">
    <citation type="submission" date="2023-06" db="EMBL/GenBank/DDBJ databases">
        <authorList>
            <person name="Ma L."/>
            <person name="Liu K.-W."/>
            <person name="Li Z."/>
            <person name="Hsiao Y.-Y."/>
            <person name="Qi Y."/>
            <person name="Fu T."/>
            <person name="Tang G."/>
            <person name="Zhang D."/>
            <person name="Sun W.-H."/>
            <person name="Liu D.-K."/>
            <person name="Li Y."/>
            <person name="Chen G.-Z."/>
            <person name="Liu X.-D."/>
            <person name="Liao X.-Y."/>
            <person name="Jiang Y.-T."/>
            <person name="Yu X."/>
            <person name="Hao Y."/>
            <person name="Huang J."/>
            <person name="Zhao X.-W."/>
            <person name="Ke S."/>
            <person name="Chen Y.-Y."/>
            <person name="Wu W.-L."/>
            <person name="Hsu J.-L."/>
            <person name="Lin Y.-F."/>
            <person name="Huang M.-D."/>
            <person name="Li C.-Y."/>
            <person name="Huang L."/>
            <person name="Wang Z.-W."/>
            <person name="Zhao X."/>
            <person name="Zhong W.-Y."/>
            <person name="Peng D.-H."/>
            <person name="Ahmad S."/>
            <person name="Lan S."/>
            <person name="Zhang J.-S."/>
            <person name="Tsai W.-C."/>
            <person name="Van De Peer Y."/>
            <person name="Liu Z.-J."/>
        </authorList>
    </citation>
    <scope>NUCLEOTIDE SEQUENCE</scope>
    <source>
        <strain evidence="2">SCP</strain>
        <tissue evidence="2">Leaves</tissue>
    </source>
</reference>
<keyword evidence="1" id="KW-0812">Transmembrane</keyword>
<keyword evidence="1" id="KW-1133">Transmembrane helix</keyword>
<comment type="caution">
    <text evidence="2">The sequence shown here is derived from an EMBL/GenBank/DDBJ whole genome shotgun (WGS) entry which is preliminary data.</text>
</comment>
<sequence length="94" mass="11322">MRDRACFLSRTLVDYCLFNLITCSSFLMLLIIIMYYYYIKTMHWWLLIGMRFLCHAKVNLVDHTSKKQKKSDSRVLKIYEVKPFPPTIEHITEP</sequence>
<gene>
    <name evidence="2" type="ORF">QJS04_geneDACA013518</name>
</gene>